<name>A0A9P6GM12_9PLEO</name>
<dbReference type="EMBL" id="WJXW01000003">
    <property type="protein sequence ID" value="KAF9738126.1"/>
    <property type="molecule type" value="Genomic_DNA"/>
</dbReference>
<feature type="compositionally biased region" description="Pro residues" evidence="1">
    <location>
        <begin position="108"/>
        <end position="118"/>
    </location>
</feature>
<reference evidence="2" key="1">
    <citation type="journal article" date="2020" name="Mol. Plant Microbe Interact.">
        <title>Genome Sequence of the Biocontrol Agent Coniothyrium minitans strain Conio (IMI 134523).</title>
        <authorList>
            <person name="Patel D."/>
            <person name="Shittu T.A."/>
            <person name="Baroncelli R."/>
            <person name="Muthumeenakshi S."/>
            <person name="Osborne T.H."/>
            <person name="Janganan T.K."/>
            <person name="Sreenivasaprasad S."/>
        </authorList>
    </citation>
    <scope>NUCLEOTIDE SEQUENCE</scope>
    <source>
        <strain evidence="2">Conio</strain>
    </source>
</reference>
<feature type="region of interest" description="Disordered" evidence="1">
    <location>
        <begin position="1"/>
        <end position="136"/>
    </location>
</feature>
<dbReference type="PANTHER" id="PTHR42345">
    <property type="entry name" value="TPR_REGION DOMAIN-CONTAINING PROTEIN"/>
    <property type="match status" value="1"/>
</dbReference>
<accession>A0A9P6GM12</accession>
<keyword evidence="3" id="KW-1185">Reference proteome</keyword>
<organism evidence="2 3">
    <name type="scientific">Paraphaeosphaeria minitans</name>
    <dbReference type="NCBI Taxonomy" id="565426"/>
    <lineage>
        <taxon>Eukaryota</taxon>
        <taxon>Fungi</taxon>
        <taxon>Dikarya</taxon>
        <taxon>Ascomycota</taxon>
        <taxon>Pezizomycotina</taxon>
        <taxon>Dothideomycetes</taxon>
        <taxon>Pleosporomycetidae</taxon>
        <taxon>Pleosporales</taxon>
        <taxon>Massarineae</taxon>
        <taxon>Didymosphaeriaceae</taxon>
        <taxon>Paraphaeosphaeria</taxon>
    </lineage>
</organism>
<feature type="compositionally biased region" description="Basic and acidic residues" evidence="1">
    <location>
        <begin position="19"/>
        <end position="29"/>
    </location>
</feature>
<dbReference type="AlphaFoldDB" id="A0A9P6GM12"/>
<feature type="compositionally biased region" description="Polar residues" evidence="1">
    <location>
        <begin position="860"/>
        <end position="873"/>
    </location>
</feature>
<comment type="caution">
    <text evidence="2">The sequence shown here is derived from an EMBL/GenBank/DDBJ whole genome shotgun (WGS) entry which is preliminary data.</text>
</comment>
<feature type="compositionally biased region" description="Basic and acidic residues" evidence="1">
    <location>
        <begin position="65"/>
        <end position="78"/>
    </location>
</feature>
<proteinExistence type="predicted"/>
<dbReference type="OrthoDB" id="5420387at2759"/>
<dbReference type="PANTHER" id="PTHR42345:SF2">
    <property type="entry name" value="HELICASE-LIKE PROTEIN"/>
    <property type="match status" value="1"/>
</dbReference>
<evidence type="ECO:0000256" key="1">
    <source>
        <dbReference type="SAM" id="MobiDB-lite"/>
    </source>
</evidence>
<dbReference type="Proteomes" id="UP000756921">
    <property type="component" value="Unassembled WGS sequence"/>
</dbReference>
<feature type="region of interest" description="Disordered" evidence="1">
    <location>
        <begin position="829"/>
        <end position="910"/>
    </location>
</feature>
<feature type="compositionally biased region" description="Low complexity" evidence="1">
    <location>
        <begin position="843"/>
        <end position="852"/>
    </location>
</feature>
<sequence>MPLRKRLKSTVADGQIAKGGEKKSKRERLAAFFTSRKQRQPADSDKEAAAAPLMAPFVSKIPVAVKKDGPGKPPRDSKIAQSARPAKSSSSIHVQDAETEAEYALLPTPTPTRTPSPEPTEAAEPEKKEQQTAQNLSEEHVHALFSGAPNFFVQKTDKRAIPRVSYPWDAELHIRDVSDCVRLAEPAYSAATLHRHLPSLQQSSGHDKPYQGYDLGVVEAPSMLSAQGLELGTIGFAHFLELPQSDHLVTHLQQSQTSNEYLEGMRNKQLLQQNPERLGIRTVDMAMIHDRLIELGDLVEAFHDSPERMTILNNQAPGDLYANLFGKFLTPPGYDSTADDPTGMKVQIDTLLKILRLRGVWFDFSLVEWRIRLGQILWSEPETQEDSDAKPLWTDRDILLLQITLACELLLRLDAISSMEVDDVKRQLHVSPQDFQGVMKMKTRKTDWDLVLARRFLETILVVNEYNTGPFVPDSKPKGLFSLLGSIQPKDEVRSDLVLLPQHQARQLAGLVHFARTVQWPGIDLIVAELAQKFIAPEAIQTPEQASPPTETVLDPSTPASISVYGTPLATPRSNTVLDSYFGSLQKPPLNRNDTRALQVPLTTTLLAEADDHAFNVGGWLSRSYLTGLILPGESISHFLISTLLENDKFAIAALGDFANLYGGFIYASRTWWSKASVVARVMGCVDGAVECMGWISFSKLPADPAEGWYAVNSTQLRPEGPSLTTTEEDLIMLQSAVIPNLDESNVKAEDLIMPRDAATPPIPSLEFSSWSLTPANAVTQDRDALPTPTAETESHVASVTFASLTRSMHTLSLIHDVQFVTSWPCTPPTTSPAPNVPRMLKRSQTSSLSRTSSKRSIHSNRTGSNRSSQLIRRNSHGFEPLLSHPPDSPSIAPTRMYLPVPDEDSSAGLSPKLEPLNAHPLHTSHKYKTVSVTDVLDANFVLPFTPHVYTIPASSPQTSPQEEREDVNPTGEERMVLVLDARASNDLELLARSWCAEKGFHAVIGRVGRTCLACCIREAKALDVNIVIRV</sequence>
<evidence type="ECO:0000313" key="2">
    <source>
        <dbReference type="EMBL" id="KAF9738126.1"/>
    </source>
</evidence>
<protein>
    <submittedName>
        <fullName evidence="2">Uncharacterized protein</fullName>
    </submittedName>
</protein>
<evidence type="ECO:0000313" key="3">
    <source>
        <dbReference type="Proteomes" id="UP000756921"/>
    </source>
</evidence>
<gene>
    <name evidence="2" type="ORF">PMIN01_03409</name>
</gene>